<evidence type="ECO:0000259" key="2">
    <source>
        <dbReference type="Pfam" id="PF24778"/>
    </source>
</evidence>
<feature type="region of interest" description="Disordered" evidence="1">
    <location>
        <begin position="1433"/>
        <end position="1469"/>
    </location>
</feature>
<proteinExistence type="predicted"/>
<organism evidence="4 5">
    <name type="scientific">Cryptolaemus montrouzieri</name>
    <dbReference type="NCBI Taxonomy" id="559131"/>
    <lineage>
        <taxon>Eukaryota</taxon>
        <taxon>Metazoa</taxon>
        <taxon>Ecdysozoa</taxon>
        <taxon>Arthropoda</taxon>
        <taxon>Hexapoda</taxon>
        <taxon>Insecta</taxon>
        <taxon>Pterygota</taxon>
        <taxon>Neoptera</taxon>
        <taxon>Endopterygota</taxon>
        <taxon>Coleoptera</taxon>
        <taxon>Polyphaga</taxon>
        <taxon>Cucujiformia</taxon>
        <taxon>Coccinelloidea</taxon>
        <taxon>Coccinellidae</taxon>
        <taxon>Scymninae</taxon>
        <taxon>Scymnini</taxon>
        <taxon>Cryptolaemus</taxon>
    </lineage>
</organism>
<feature type="region of interest" description="Disordered" evidence="1">
    <location>
        <begin position="1"/>
        <end position="50"/>
    </location>
</feature>
<dbReference type="EMBL" id="JABFTP020000042">
    <property type="protein sequence ID" value="KAL3271293.1"/>
    <property type="molecule type" value="Genomic_DNA"/>
</dbReference>
<reference evidence="4 5" key="1">
    <citation type="journal article" date="2021" name="BMC Biol.">
        <title>Horizontally acquired antibacterial genes associated with adaptive radiation of ladybird beetles.</title>
        <authorList>
            <person name="Li H.S."/>
            <person name="Tang X.F."/>
            <person name="Huang Y.H."/>
            <person name="Xu Z.Y."/>
            <person name="Chen M.L."/>
            <person name="Du X.Y."/>
            <person name="Qiu B.Y."/>
            <person name="Chen P.T."/>
            <person name="Zhang W."/>
            <person name="Slipinski A."/>
            <person name="Escalona H.E."/>
            <person name="Waterhouse R.M."/>
            <person name="Zwick A."/>
            <person name="Pang H."/>
        </authorList>
    </citation>
    <scope>NUCLEOTIDE SEQUENCE [LARGE SCALE GENOMIC DNA]</scope>
    <source>
        <strain evidence="4">SYSU2018</strain>
    </source>
</reference>
<evidence type="ECO:0000259" key="3">
    <source>
        <dbReference type="Pfam" id="PF24798"/>
    </source>
</evidence>
<sequence>MQKSKKLPDAPQNTPKSSIARKSERSILKINHSTQENSLKSRKQSEVRKRGFTRSSITFSKLSADPDESQDVHCSCERIKNELFLFIDEFITSQEYMDYVEFKKSVVRKDEEVQYDLNDLVEKEVKPRKKVDVFRELSRKALRVFFLELQVERYAVKLATMGVVRMQEEAIRVIREKIAEVKAVFFCHKNEREARKEEKQQSLVKKFINAHNIDVSRMVSTKRLGQIILEIDRKLRMKRRGHKNNIKSIVEKLINEFKQKRSVRKKWIFPKLKKKDRESNKILHIQGRKDICLQIPYVEDKYKITLDNYAKERLGTVKSFLEFEDLLEARHFFCLCERERREKERAELYYADDSAFVANPSEISIKAVIVSSSLSYQICHFQISPDEIRVVPPGLSLTVSVKFRPNKDMDVVLGFLVFLTCNKSEYCKLVLPIECIPLISEVNIEPEKLSFGTVPIWKFVKHPPDLYKLLKIKCTSDYSHKLVVKKVEDPLQLEQTSEQIPVEEQVPQPSLSLSDDDIPRKTQAELDVEEILGDILKEVISYFRMDRRFLIINKNSGEQRIRVGVSDVKRPGFYMEKYRVDMYKVMKGFDEYEGMQIIIMILEVSDHEIKFEPLCVDFGICFFETGYQTSFELINNSNVTQSVAINIPSPLHYYISSCEKCVFVRSKEKRKIILKFLPSRDLLTDKNKYFDPDTFILYFPIQLKLLNKQFADAPPLIQHGYAIVNDASDLTLDPTGTEHYRLLGSLLELDMGDCYVNEAVTTNVILRNSSYSTRYFCFPDLPRFITIMPNYGIGSLHAFQEIHLKLYICPQIEDFQKDAFRPYPISDEKNIKIFVETIGNLGKYRRKPDMKRLQRLMKFMLKELDSTTDIGILEKIFIAKFIIRTEMNLCTCASTKPTQTSTASLKDKGDDSCVELKEAESGLGSQMILKESDLPAEIASVSKKKKKRSKLKSSSVIIKPVDEKEDAVEKTSSAELIKRKRRSSRLKSISNIEVDIARKEEIEKVQSERPSLLEKKAISALSTHDQKTPLHSLVNLTGSLCRELQLKMHFLKPFYEFSFNHIEFPPTPGASYSIMTTELRPLKNSGRNYCFCGYQGRQKEVKCQASFRIAGSTSEVRIEPTCGVLSHGESIKLTLVATPKINDEVVAAYAFDRRKSAIFQQKMEVEIEKRREISVHKQKRKSKIKLGKKTIKEKEKETPEGKNELSIHIEVASEEVQLGYLDYYPAEIALWRSIEPYFLNTSFVCYMEYETDDNSNYPPDVFTLETICKVVPPEFIHDQKSQRLDFGQVPIGDSKKRIITIQNLKYHDIIVTTSILRPDGNFSCPNFDSVSLPSESFLKIPVTYTSTREESVQEYMEIKAERTIYQFVLTAESVSSNVRTQPGSKVIRVTSKRGKTLEVPFEIVNDSTLPVTVTVEKVCELVGRMRIYSRSPTRSDLKLQKKKTGVETASRKGSFAHGKRGKDSSTEELTEDEIISIQNNFSLNEDNPHFTITHETKRMTIAESSKRTAKILFGLEGHVRKSISQTSHLGKKKKKKDNKSVTEHIVSLEEIGKVYVAKFNVLIGSSSFLRDFILIGEVE</sequence>
<dbReference type="PANTHER" id="PTHR22538">
    <property type="entry name" value="CILIA- AND FLAGELLA-ASSOCIATED PROTEIN 74"/>
    <property type="match status" value="1"/>
</dbReference>
<comment type="caution">
    <text evidence="4">The sequence shown here is derived from an EMBL/GenBank/DDBJ whole genome shotgun (WGS) entry which is preliminary data.</text>
</comment>
<dbReference type="Gene3D" id="2.60.40.10">
    <property type="entry name" value="Immunoglobulins"/>
    <property type="match status" value="1"/>
</dbReference>
<gene>
    <name evidence="4" type="ORF">HHI36_021783</name>
</gene>
<name>A0ABD2MXS7_9CUCU</name>
<dbReference type="InterPro" id="IPR056310">
    <property type="entry name" value="Ig-CFAP74_4th"/>
</dbReference>
<dbReference type="InterPro" id="IPR056307">
    <property type="entry name" value="Ig-CFAP74_3rd"/>
</dbReference>
<evidence type="ECO:0000313" key="5">
    <source>
        <dbReference type="Proteomes" id="UP001516400"/>
    </source>
</evidence>
<evidence type="ECO:0000313" key="4">
    <source>
        <dbReference type="EMBL" id="KAL3271293.1"/>
    </source>
</evidence>
<keyword evidence="5" id="KW-1185">Reference proteome</keyword>
<feature type="domain" description="CFAP74 fourth Ig-like" evidence="3">
    <location>
        <begin position="748"/>
        <end position="814"/>
    </location>
</feature>
<dbReference type="PANTHER" id="PTHR22538:SF0">
    <property type="entry name" value="CILIA- AND FLAGELLA-ASSOCIATED PROTEIN 74"/>
    <property type="match status" value="1"/>
</dbReference>
<dbReference type="InterPro" id="IPR013783">
    <property type="entry name" value="Ig-like_fold"/>
</dbReference>
<evidence type="ECO:0000256" key="1">
    <source>
        <dbReference type="SAM" id="MobiDB-lite"/>
    </source>
</evidence>
<dbReference type="Pfam" id="PF24778">
    <property type="entry name" value="Ig-CFAP74_3rd"/>
    <property type="match status" value="1"/>
</dbReference>
<protein>
    <submittedName>
        <fullName evidence="4">Uncharacterized protein</fullName>
    </submittedName>
</protein>
<feature type="domain" description="CFAP74 third Ig-like" evidence="2">
    <location>
        <begin position="615"/>
        <end position="707"/>
    </location>
</feature>
<accession>A0ABD2MXS7</accession>
<dbReference type="Proteomes" id="UP001516400">
    <property type="component" value="Unassembled WGS sequence"/>
</dbReference>
<dbReference type="Pfam" id="PF24798">
    <property type="entry name" value="Ig-CFAP74_4th"/>
    <property type="match status" value="1"/>
</dbReference>